<sequence>MIPILRKVGWELNPNDKVVNKILSMCEKNNGMCPCHNTGEDTKCPCSDYREKDMCHCALYVKIEK</sequence>
<dbReference type="Proteomes" id="UP000056419">
    <property type="component" value="Unassembled WGS sequence"/>
</dbReference>
<dbReference type="Gene3D" id="3.90.460.10">
    <property type="entry name" value="Ferredoxin thioredoxin reductase catalytic beta subunit"/>
    <property type="match status" value="1"/>
</dbReference>
<dbReference type="STRING" id="46506.AA415_02657"/>
<dbReference type="AlphaFoldDB" id="A0A120A130"/>
<comment type="caution">
    <text evidence="1">The sequence shown here is derived from an EMBL/GenBank/DDBJ whole genome shotgun (WGS) entry which is preliminary data.</text>
</comment>
<keyword evidence="2" id="KW-1185">Reference proteome</keyword>
<dbReference type="GO" id="GO:0016730">
    <property type="term" value="F:oxidoreductase activity, acting on iron-sulfur proteins as donors"/>
    <property type="evidence" value="ECO:0007669"/>
    <property type="project" value="InterPro"/>
</dbReference>
<dbReference type="PATRIC" id="fig|46506.5.peg.2851"/>
<accession>A0A120A130</accession>
<dbReference type="EMBL" id="LRGC01000016">
    <property type="protein sequence ID" value="KWR52979.1"/>
    <property type="molecule type" value="Genomic_DNA"/>
</dbReference>
<reference evidence="1 2" key="1">
    <citation type="journal article" date="2016" name="BMC Genomics">
        <title>Type VI secretion systems of human gut Bacteroidales segregate into three genetic architectures, two of which are contained on mobile genetic elements.</title>
        <authorList>
            <person name="Coyne M.J."/>
            <person name="Roelofs K.G."/>
            <person name="Comstock L.E."/>
        </authorList>
    </citation>
    <scope>NUCLEOTIDE SEQUENCE [LARGE SCALE GENOMIC DNA]</scope>
    <source>
        <strain evidence="1 2">CL09T03C01</strain>
    </source>
</reference>
<gene>
    <name evidence="1" type="ORF">AA415_02657</name>
</gene>
<proteinExistence type="predicted"/>
<dbReference type="InterPro" id="IPR036644">
    <property type="entry name" value="FTR_bsu_sf"/>
</dbReference>
<evidence type="ECO:0000313" key="2">
    <source>
        <dbReference type="Proteomes" id="UP000056419"/>
    </source>
</evidence>
<protein>
    <submittedName>
        <fullName evidence="1">Uncharacterized protein</fullName>
    </submittedName>
</protein>
<dbReference type="SUPFAM" id="SSF57662">
    <property type="entry name" value="Ferredoxin thioredoxin reductase (FTR), catalytic beta chain"/>
    <property type="match status" value="1"/>
</dbReference>
<organism evidence="1 2">
    <name type="scientific">Bacteroides stercoris</name>
    <dbReference type="NCBI Taxonomy" id="46506"/>
    <lineage>
        <taxon>Bacteria</taxon>
        <taxon>Pseudomonadati</taxon>
        <taxon>Bacteroidota</taxon>
        <taxon>Bacteroidia</taxon>
        <taxon>Bacteroidales</taxon>
        <taxon>Bacteroidaceae</taxon>
        <taxon>Bacteroides</taxon>
    </lineage>
</organism>
<name>A0A120A130_BACSE</name>
<evidence type="ECO:0000313" key="1">
    <source>
        <dbReference type="EMBL" id="KWR52979.1"/>
    </source>
</evidence>